<evidence type="ECO:0000313" key="3">
    <source>
        <dbReference type="EMBL" id="KAF1918199.1"/>
    </source>
</evidence>
<dbReference type="SUPFAM" id="SSF54001">
    <property type="entry name" value="Cysteine proteinases"/>
    <property type="match status" value="1"/>
</dbReference>
<keyword evidence="4" id="KW-1185">Reference proteome</keyword>
<organism evidence="3 4">
    <name type="scientific">Ampelomyces quisqualis</name>
    <name type="common">Powdery mildew agent</name>
    <dbReference type="NCBI Taxonomy" id="50730"/>
    <lineage>
        <taxon>Eukaryota</taxon>
        <taxon>Fungi</taxon>
        <taxon>Dikarya</taxon>
        <taxon>Ascomycota</taxon>
        <taxon>Pezizomycotina</taxon>
        <taxon>Dothideomycetes</taxon>
        <taxon>Pleosporomycetidae</taxon>
        <taxon>Pleosporales</taxon>
        <taxon>Pleosporineae</taxon>
        <taxon>Phaeosphaeriaceae</taxon>
        <taxon>Ampelomyces</taxon>
    </lineage>
</organism>
<evidence type="ECO:0000259" key="2">
    <source>
        <dbReference type="PROSITE" id="PS50235"/>
    </source>
</evidence>
<feature type="region of interest" description="Disordered" evidence="1">
    <location>
        <begin position="335"/>
        <end position="399"/>
    </location>
</feature>
<dbReference type="GO" id="GO:0004843">
    <property type="term" value="F:cysteine-type deubiquitinase activity"/>
    <property type="evidence" value="ECO:0007669"/>
    <property type="project" value="InterPro"/>
</dbReference>
<feature type="region of interest" description="Disordered" evidence="1">
    <location>
        <begin position="35"/>
        <end position="57"/>
    </location>
</feature>
<proteinExistence type="predicted"/>
<feature type="compositionally biased region" description="Basic residues" evidence="1">
    <location>
        <begin position="35"/>
        <end position="47"/>
    </location>
</feature>
<dbReference type="PROSITE" id="PS50235">
    <property type="entry name" value="USP_3"/>
    <property type="match status" value="1"/>
</dbReference>
<name>A0A6A5QS56_AMPQU</name>
<accession>A0A6A5QS56</accession>
<dbReference type="InterPro" id="IPR038765">
    <property type="entry name" value="Papain-like_cys_pep_sf"/>
</dbReference>
<dbReference type="EMBL" id="ML979134">
    <property type="protein sequence ID" value="KAF1918199.1"/>
    <property type="molecule type" value="Genomic_DNA"/>
</dbReference>
<dbReference type="Pfam" id="PF00443">
    <property type="entry name" value="UCH"/>
    <property type="match status" value="1"/>
</dbReference>
<protein>
    <recommendedName>
        <fullName evidence="2">USP domain-containing protein</fullName>
    </recommendedName>
</protein>
<dbReference type="InterPro" id="IPR028889">
    <property type="entry name" value="USP"/>
</dbReference>
<dbReference type="Gene3D" id="3.90.70.10">
    <property type="entry name" value="Cysteine proteinases"/>
    <property type="match status" value="1"/>
</dbReference>
<feature type="compositionally biased region" description="Acidic residues" evidence="1">
    <location>
        <begin position="450"/>
        <end position="462"/>
    </location>
</feature>
<dbReference type="Proteomes" id="UP000800096">
    <property type="component" value="Unassembled WGS sequence"/>
</dbReference>
<evidence type="ECO:0000313" key="4">
    <source>
        <dbReference type="Proteomes" id="UP000800096"/>
    </source>
</evidence>
<evidence type="ECO:0000256" key="1">
    <source>
        <dbReference type="SAM" id="MobiDB-lite"/>
    </source>
</evidence>
<dbReference type="OrthoDB" id="289038at2759"/>
<dbReference type="InterPro" id="IPR001394">
    <property type="entry name" value="Peptidase_C19_UCH"/>
</dbReference>
<feature type="region of interest" description="Disordered" evidence="1">
    <location>
        <begin position="432"/>
        <end position="462"/>
    </location>
</feature>
<dbReference type="GO" id="GO:0016579">
    <property type="term" value="P:protein deubiquitination"/>
    <property type="evidence" value="ECO:0007669"/>
    <property type="project" value="InterPro"/>
</dbReference>
<feature type="compositionally biased region" description="Acidic residues" evidence="1">
    <location>
        <begin position="346"/>
        <end position="366"/>
    </location>
</feature>
<reference evidence="3" key="1">
    <citation type="journal article" date="2020" name="Stud. Mycol.">
        <title>101 Dothideomycetes genomes: a test case for predicting lifestyles and emergence of pathogens.</title>
        <authorList>
            <person name="Haridas S."/>
            <person name="Albert R."/>
            <person name="Binder M."/>
            <person name="Bloem J."/>
            <person name="Labutti K."/>
            <person name="Salamov A."/>
            <person name="Andreopoulos B."/>
            <person name="Baker S."/>
            <person name="Barry K."/>
            <person name="Bills G."/>
            <person name="Bluhm B."/>
            <person name="Cannon C."/>
            <person name="Castanera R."/>
            <person name="Culley D."/>
            <person name="Daum C."/>
            <person name="Ezra D."/>
            <person name="Gonzalez J."/>
            <person name="Henrissat B."/>
            <person name="Kuo A."/>
            <person name="Liang C."/>
            <person name="Lipzen A."/>
            <person name="Lutzoni F."/>
            <person name="Magnuson J."/>
            <person name="Mondo S."/>
            <person name="Nolan M."/>
            <person name="Ohm R."/>
            <person name="Pangilinan J."/>
            <person name="Park H.-J."/>
            <person name="Ramirez L."/>
            <person name="Alfaro M."/>
            <person name="Sun H."/>
            <person name="Tritt A."/>
            <person name="Yoshinaga Y."/>
            <person name="Zwiers L.-H."/>
            <person name="Turgeon B."/>
            <person name="Goodwin S."/>
            <person name="Spatafora J."/>
            <person name="Crous P."/>
            <person name="Grigoriev I."/>
        </authorList>
    </citation>
    <scope>NUCLEOTIDE SEQUENCE</scope>
    <source>
        <strain evidence="3">HMLAC05119</strain>
    </source>
</reference>
<feature type="domain" description="USP" evidence="2">
    <location>
        <begin position="54"/>
        <end position="372"/>
    </location>
</feature>
<gene>
    <name evidence="3" type="ORF">BDU57DRAFT_547287</name>
</gene>
<dbReference type="AlphaFoldDB" id="A0A6A5QS56"/>
<sequence length="574" mass="64685">MPPRNSVTSAAAAFMLKSNLQRQRDNYGFKISKKWLPRGARPNRRPRGFQSTNGPLGHARQRCYQNVVHQALMHTPIFVRWIMSHNKPEQDDHDADNCVMCSYKSLAQRYWTGVAPVITPFPHNDPAVLQIANAAAIANPVAFGQGPGEAAFFYEWVTDQMQYHVPITGFPPGETQNQHWNEEQAALFRLDYHREQTCRSCLRLEEADEHTDLMDVPIIPTMRLQDILDHEFFREESYSYCVACHRYEMHNVQRKINAAPQVLRIHVNLLQMNNGHLIKNMQGWDVDRTLDLRTFQLQTGLPLDYQLSSAIAHGGNSAYSIPIVPLQGGVVNEGGEYENIGARSGEEEEEADDQAPIPEEEPEENADIYARNGLVEGGFSRNSQTPSNEDPDRRNNMGDFDGLVEVTQAEFINELDPGLSHLPSDSLMLEAEDEDRSALNRHYSPSISSVEDEEEDEEDDSEATISIADSDDHIGYLFQVTHHNNNNVAAEVAEEGGRSQGHYLLNVQGPDDCSHVSEDHSRLLADNLLTANPQRPTDGMCHIARGYQVVVLTYIRKSLTGQAAKLERDLIPPW</sequence>